<comment type="similarity">
    <text evidence="1 5">Belongs to the eukaryotic ribosomal protein eL30 family.</text>
</comment>
<dbReference type="GO" id="GO:0003723">
    <property type="term" value="F:RNA binding"/>
    <property type="evidence" value="ECO:0007669"/>
    <property type="project" value="InterPro"/>
</dbReference>
<evidence type="ECO:0000256" key="1">
    <source>
        <dbReference type="ARBA" id="ARBA00007326"/>
    </source>
</evidence>
<sequence>MDVEKSIRMAVDTGKVILGSKETIRNLKLGKGKLVIVAKNAPDEIMEDVKYYAKLSNIPVYIYNGSSVKLGAVCGKPFTVAALLIKDPGDSPILEMVG</sequence>
<dbReference type="HOGENOM" id="CLU_130502_1_0_2"/>
<evidence type="ECO:0000256" key="2">
    <source>
        <dbReference type="ARBA" id="ARBA00022980"/>
    </source>
</evidence>
<dbReference type="NCBIfam" id="NF002172">
    <property type="entry name" value="PRK01018.1"/>
    <property type="match status" value="1"/>
</dbReference>
<dbReference type="OrthoDB" id="10759at2157"/>
<keyword evidence="2 5" id="KW-0689">Ribosomal protein</keyword>
<dbReference type="InterPro" id="IPR022991">
    <property type="entry name" value="Ribosomal_eL30_CS"/>
</dbReference>
<proteinExistence type="inferred from homology"/>
<dbReference type="AlphaFoldDB" id="E3GYR6"/>
<evidence type="ECO:0000313" key="7">
    <source>
        <dbReference type="EMBL" id="ADP77448.1"/>
    </source>
</evidence>
<evidence type="ECO:0000256" key="5">
    <source>
        <dbReference type="HAMAP-Rule" id="MF_00481"/>
    </source>
</evidence>
<gene>
    <name evidence="5" type="primary">rpl30e</name>
    <name evidence="7" type="ordered locus">Mfer_0649</name>
</gene>
<dbReference type="InterPro" id="IPR004038">
    <property type="entry name" value="Ribosomal_eL8/eL30/eS12/Gad45"/>
</dbReference>
<dbReference type="GO" id="GO:0022625">
    <property type="term" value="C:cytosolic large ribosomal subunit"/>
    <property type="evidence" value="ECO:0007669"/>
    <property type="project" value="InterPro"/>
</dbReference>
<dbReference type="STRING" id="523846.Mfer_0649"/>
<reference evidence="7 8" key="1">
    <citation type="journal article" date="2010" name="Stand. Genomic Sci.">
        <title>Complete genome sequence of Methanothermus fervidus type strain (V24S).</title>
        <authorList>
            <person name="Anderson I."/>
            <person name="Djao O.D."/>
            <person name="Misra M."/>
            <person name="Chertkov O."/>
            <person name="Nolan M."/>
            <person name="Lucas S."/>
            <person name="Lapidus A."/>
            <person name="Del Rio T.G."/>
            <person name="Tice H."/>
            <person name="Cheng J.F."/>
            <person name="Tapia R."/>
            <person name="Han C."/>
            <person name="Goodwin L."/>
            <person name="Pitluck S."/>
            <person name="Liolios K."/>
            <person name="Ivanova N."/>
            <person name="Mavromatis K."/>
            <person name="Mikhailova N."/>
            <person name="Pati A."/>
            <person name="Brambilla E."/>
            <person name="Chen A."/>
            <person name="Palaniappan K."/>
            <person name="Land M."/>
            <person name="Hauser L."/>
            <person name="Chang Y.J."/>
            <person name="Jeffries C.D."/>
            <person name="Sikorski J."/>
            <person name="Spring S."/>
            <person name="Rohde M."/>
            <person name="Eichinger K."/>
            <person name="Huber H."/>
            <person name="Wirth R."/>
            <person name="Goker M."/>
            <person name="Detter J.C."/>
            <person name="Woyke T."/>
            <person name="Bristow J."/>
            <person name="Eisen J.A."/>
            <person name="Markowitz V."/>
            <person name="Hugenholtz P."/>
            <person name="Klenk H.P."/>
            <person name="Kyrpides N.C."/>
        </authorList>
    </citation>
    <scope>NUCLEOTIDE SEQUENCE [LARGE SCALE GENOMIC DNA]</scope>
    <source>
        <strain evidence="8">ATCC 43054 / DSM 2088 / JCM 10308 / V24 S</strain>
    </source>
</reference>
<evidence type="ECO:0000256" key="3">
    <source>
        <dbReference type="ARBA" id="ARBA00023274"/>
    </source>
</evidence>
<evidence type="ECO:0000313" key="8">
    <source>
        <dbReference type="Proteomes" id="UP000002315"/>
    </source>
</evidence>
<dbReference type="Proteomes" id="UP000002315">
    <property type="component" value="Chromosome"/>
</dbReference>
<dbReference type="HAMAP" id="MF_00481">
    <property type="entry name" value="Ribosomal_eL30"/>
    <property type="match status" value="1"/>
</dbReference>
<keyword evidence="8" id="KW-1185">Reference proteome</keyword>
<protein>
    <recommendedName>
        <fullName evidence="4 5">Large ribosomal subunit protein eL30</fullName>
    </recommendedName>
</protein>
<keyword evidence="3 5" id="KW-0687">Ribonucleoprotein</keyword>
<feature type="domain" description="Ribosomal protein eL8/eL30/eS12/Gadd45" evidence="6">
    <location>
        <begin position="2"/>
        <end position="94"/>
    </location>
</feature>
<dbReference type="KEGG" id="mfv:Mfer_0649"/>
<organism evidence="7 8">
    <name type="scientific">Methanothermus fervidus (strain ATCC 43054 / DSM 2088 / JCM 10308 / V24 S)</name>
    <dbReference type="NCBI Taxonomy" id="523846"/>
    <lineage>
        <taxon>Archaea</taxon>
        <taxon>Methanobacteriati</taxon>
        <taxon>Methanobacteriota</taxon>
        <taxon>Methanomada group</taxon>
        <taxon>Methanobacteria</taxon>
        <taxon>Methanobacteriales</taxon>
        <taxon>Methanothermaceae</taxon>
        <taxon>Methanothermus</taxon>
    </lineage>
</organism>
<accession>E3GYR6</accession>
<dbReference type="GO" id="GO:0003735">
    <property type="term" value="F:structural constituent of ribosome"/>
    <property type="evidence" value="ECO:0007669"/>
    <property type="project" value="InterPro"/>
</dbReference>
<dbReference type="Gene3D" id="3.30.1330.30">
    <property type="match status" value="1"/>
</dbReference>
<evidence type="ECO:0000256" key="4">
    <source>
        <dbReference type="ARBA" id="ARBA00035231"/>
    </source>
</evidence>
<dbReference type="InterPro" id="IPR029064">
    <property type="entry name" value="Ribosomal_eL30-like_sf"/>
</dbReference>
<dbReference type="EMBL" id="CP002278">
    <property type="protein sequence ID" value="ADP77448.1"/>
    <property type="molecule type" value="Genomic_DNA"/>
</dbReference>
<dbReference type="InterPro" id="IPR000231">
    <property type="entry name" value="Ribosomal_eL30"/>
</dbReference>
<dbReference type="GO" id="GO:0006412">
    <property type="term" value="P:translation"/>
    <property type="evidence" value="ECO:0007669"/>
    <property type="project" value="UniProtKB-UniRule"/>
</dbReference>
<dbReference type="SUPFAM" id="SSF55315">
    <property type="entry name" value="L30e-like"/>
    <property type="match status" value="1"/>
</dbReference>
<name>E3GYR6_METFV</name>
<dbReference type="PANTHER" id="PTHR11449">
    <property type="entry name" value="RIBOSOMAL PROTEIN L30"/>
    <property type="match status" value="1"/>
</dbReference>
<dbReference type="PROSITE" id="PS00709">
    <property type="entry name" value="RIBOSOMAL_L30E_1"/>
    <property type="match status" value="1"/>
</dbReference>
<dbReference type="Pfam" id="PF01248">
    <property type="entry name" value="Ribosomal_L7Ae"/>
    <property type="match status" value="1"/>
</dbReference>
<evidence type="ECO:0000259" key="6">
    <source>
        <dbReference type="Pfam" id="PF01248"/>
    </source>
</evidence>
<dbReference type="InterPro" id="IPR039109">
    <property type="entry name" value="Ribosomal_eL30-like"/>
</dbReference>